<dbReference type="GO" id="GO:0005829">
    <property type="term" value="C:cytosol"/>
    <property type="evidence" value="ECO:0007669"/>
    <property type="project" value="TreeGrafter"/>
</dbReference>
<accession>E8WVX0</accession>
<feature type="active site" description="Proton acceptor; specific for L-alanine" evidence="4">
    <location>
        <position position="276"/>
    </location>
</feature>
<evidence type="ECO:0000256" key="1">
    <source>
        <dbReference type="ARBA" id="ARBA00001933"/>
    </source>
</evidence>
<evidence type="ECO:0000256" key="6">
    <source>
        <dbReference type="PIRSR" id="PIRSR600821-52"/>
    </source>
</evidence>
<dbReference type="NCBIfam" id="TIGR00492">
    <property type="entry name" value="alr"/>
    <property type="match status" value="1"/>
</dbReference>
<dbReference type="RefSeq" id="WP_013582038.1">
    <property type="nucleotide sequence ID" value="NC_015064.1"/>
</dbReference>
<evidence type="ECO:0000256" key="3">
    <source>
        <dbReference type="ARBA" id="ARBA00023235"/>
    </source>
</evidence>
<evidence type="ECO:0000313" key="8">
    <source>
        <dbReference type="EMBL" id="ADW70729.1"/>
    </source>
</evidence>
<feature type="domain" description="Alanine racemase C-terminal" evidence="7">
    <location>
        <begin position="255"/>
        <end position="373"/>
    </location>
</feature>
<keyword evidence="9" id="KW-1185">Reference proteome</keyword>
<dbReference type="AlphaFoldDB" id="E8WVX0"/>
<dbReference type="Pfam" id="PF00842">
    <property type="entry name" value="Ala_racemase_C"/>
    <property type="match status" value="1"/>
</dbReference>
<sequence>MNNWTEIDAAALTANYKAIQRVAGAEVLAVIKARAYGHGAERCAPILVRAGARWLGVTCASEGQQVRAALDHAGLEADILVMSGSLPKDVPAIVSAHLIPVIWTTDHIDLLAGIGCRVHVEVDTGMGRQGVRPGQDLATLLARISAAGLRLDGLFTHFCSSEVANSNLTLRQRALFEAAVQQTVTAGLTPAWLHAANSSAVDNETPEPSSGDWLTTLAAAAGSQTMVRTGLALYGYCLPIEGGALHHLSPALQPVLTWKARILAVRDLAPGDTVGYNATFIAGPAMKVALLPVGYADGLRRELSHPHGWVMVQGHPAPILGRISMNLTVVDVTAIPAASAGDEATLLGPGITAEDHARLARTISYEILCGIHPCG</sequence>
<feature type="modified residue" description="N6-(pyridoxal phosphate)lysine" evidence="4 5">
    <location>
        <position position="32"/>
    </location>
</feature>
<dbReference type="InterPro" id="IPR001608">
    <property type="entry name" value="Ala_racemase_N"/>
</dbReference>
<dbReference type="Gene3D" id="3.20.20.10">
    <property type="entry name" value="Alanine racemase"/>
    <property type="match status" value="1"/>
</dbReference>
<comment type="function">
    <text evidence="4">Catalyzes the interconversion of L-alanine and D-alanine. May also act on other amino acids.</text>
</comment>
<dbReference type="STRING" id="1198114.AciX9_3728"/>
<evidence type="ECO:0000313" key="9">
    <source>
        <dbReference type="Proteomes" id="UP000000343"/>
    </source>
</evidence>
<organism evidence="9">
    <name type="scientific">Granulicella tundricola (strain ATCC BAA-1859 / DSM 23138 / MP5ACTX9)</name>
    <dbReference type="NCBI Taxonomy" id="1198114"/>
    <lineage>
        <taxon>Bacteria</taxon>
        <taxon>Pseudomonadati</taxon>
        <taxon>Acidobacteriota</taxon>
        <taxon>Terriglobia</taxon>
        <taxon>Terriglobales</taxon>
        <taxon>Acidobacteriaceae</taxon>
        <taxon>Granulicella</taxon>
    </lineage>
</organism>
<comment type="similarity">
    <text evidence="4">Belongs to the alanine racemase family.</text>
</comment>
<dbReference type="SUPFAM" id="SSF50621">
    <property type="entry name" value="Alanine racemase C-terminal domain-like"/>
    <property type="match status" value="1"/>
</dbReference>
<dbReference type="EMBL" id="CP002480">
    <property type="protein sequence ID" value="ADW70729.1"/>
    <property type="molecule type" value="Genomic_DNA"/>
</dbReference>
<comment type="pathway">
    <text evidence="4">Amino-acid biosynthesis; D-alanine biosynthesis; D-alanine from L-alanine: step 1/1.</text>
</comment>
<feature type="binding site" evidence="4 6">
    <location>
        <position position="128"/>
    </location>
    <ligand>
        <name>substrate</name>
    </ligand>
</feature>
<dbReference type="PANTHER" id="PTHR30511">
    <property type="entry name" value="ALANINE RACEMASE"/>
    <property type="match status" value="1"/>
</dbReference>
<dbReference type="InterPro" id="IPR011079">
    <property type="entry name" value="Ala_racemase_C"/>
</dbReference>
<dbReference type="KEGG" id="acm:AciX9_3728"/>
<dbReference type="eggNOG" id="COG0787">
    <property type="taxonomic scope" value="Bacteria"/>
</dbReference>
<dbReference type="OrthoDB" id="9813814at2"/>
<dbReference type="Proteomes" id="UP000000343">
    <property type="component" value="Chromosome"/>
</dbReference>
<gene>
    <name evidence="8" type="ordered locus">AciX9_3728</name>
</gene>
<dbReference type="GO" id="GO:0008784">
    <property type="term" value="F:alanine racemase activity"/>
    <property type="evidence" value="ECO:0007669"/>
    <property type="project" value="UniProtKB-UniRule"/>
</dbReference>
<dbReference type="Gene3D" id="2.40.37.10">
    <property type="entry name" value="Lyase, Ornithine Decarboxylase, Chain A, domain 1"/>
    <property type="match status" value="1"/>
</dbReference>
<evidence type="ECO:0000256" key="2">
    <source>
        <dbReference type="ARBA" id="ARBA00022898"/>
    </source>
</evidence>
<dbReference type="InterPro" id="IPR009006">
    <property type="entry name" value="Ala_racemase/Decarboxylase_C"/>
</dbReference>
<dbReference type="HAMAP" id="MF_01201">
    <property type="entry name" value="Ala_racemase"/>
    <property type="match status" value="1"/>
</dbReference>
<dbReference type="EC" id="5.1.1.1" evidence="4"/>
<keyword evidence="3 4" id="KW-0413">Isomerase</keyword>
<dbReference type="SMART" id="SM01005">
    <property type="entry name" value="Ala_racemase_C"/>
    <property type="match status" value="1"/>
</dbReference>
<evidence type="ECO:0000259" key="7">
    <source>
        <dbReference type="SMART" id="SM01005"/>
    </source>
</evidence>
<comment type="catalytic activity">
    <reaction evidence="4">
        <text>L-alanine = D-alanine</text>
        <dbReference type="Rhea" id="RHEA:20249"/>
        <dbReference type="ChEBI" id="CHEBI:57416"/>
        <dbReference type="ChEBI" id="CHEBI:57972"/>
        <dbReference type="EC" id="5.1.1.1"/>
    </reaction>
</comment>
<keyword evidence="2 4" id="KW-0663">Pyridoxal phosphate</keyword>
<dbReference type="InterPro" id="IPR000821">
    <property type="entry name" value="Ala_racemase"/>
</dbReference>
<name>E8WVX0_GRATM</name>
<dbReference type="CDD" id="cd00430">
    <property type="entry name" value="PLPDE_III_AR"/>
    <property type="match status" value="1"/>
</dbReference>
<comment type="cofactor">
    <cofactor evidence="1 4 5">
        <name>pyridoxal 5'-phosphate</name>
        <dbReference type="ChEBI" id="CHEBI:597326"/>
    </cofactor>
</comment>
<dbReference type="Pfam" id="PF01168">
    <property type="entry name" value="Ala_racemase_N"/>
    <property type="match status" value="1"/>
</dbReference>
<dbReference type="GO" id="GO:0030632">
    <property type="term" value="P:D-alanine biosynthetic process"/>
    <property type="evidence" value="ECO:0007669"/>
    <property type="project" value="UniProtKB-UniRule"/>
</dbReference>
<reference evidence="9" key="1">
    <citation type="submission" date="2011-01" db="EMBL/GenBank/DDBJ databases">
        <title>Complete sequence of chromosome of Acidobacterium sp. MP5ACTX9.</title>
        <authorList>
            <consortium name="US DOE Joint Genome Institute"/>
            <person name="Lucas S."/>
            <person name="Copeland A."/>
            <person name="Lapidus A."/>
            <person name="Cheng J.-F."/>
            <person name="Goodwin L."/>
            <person name="Pitluck S."/>
            <person name="Teshima H."/>
            <person name="Detter J.C."/>
            <person name="Han C."/>
            <person name="Tapia R."/>
            <person name="Land M."/>
            <person name="Hauser L."/>
            <person name="Kyrpides N."/>
            <person name="Ivanova N."/>
            <person name="Ovchinnikova G."/>
            <person name="Pagani I."/>
            <person name="Rawat S.R."/>
            <person name="Mannisto M."/>
            <person name="Haggblom M.M."/>
            <person name="Woyke T."/>
        </authorList>
    </citation>
    <scope>NUCLEOTIDE SEQUENCE [LARGE SCALE GENOMIC DNA]</scope>
    <source>
        <strain evidence="9">MP5ACTX9</strain>
    </source>
</reference>
<dbReference type="PaxDb" id="1198114-AciX9_3728"/>
<dbReference type="PRINTS" id="PR00992">
    <property type="entry name" value="ALARACEMASE"/>
</dbReference>
<evidence type="ECO:0000256" key="5">
    <source>
        <dbReference type="PIRSR" id="PIRSR600821-50"/>
    </source>
</evidence>
<feature type="active site" description="Proton acceptor; specific for D-alanine" evidence="4">
    <location>
        <position position="32"/>
    </location>
</feature>
<dbReference type="HOGENOM" id="CLU_028393_2_2_0"/>
<proteinExistence type="inferred from homology"/>
<dbReference type="PANTHER" id="PTHR30511:SF0">
    <property type="entry name" value="ALANINE RACEMASE, CATABOLIC-RELATED"/>
    <property type="match status" value="1"/>
</dbReference>
<protein>
    <recommendedName>
        <fullName evidence="4">Alanine racemase</fullName>
        <ecNumber evidence="4">5.1.1.1</ecNumber>
    </recommendedName>
</protein>
<dbReference type="InterPro" id="IPR029066">
    <property type="entry name" value="PLP-binding_barrel"/>
</dbReference>
<dbReference type="GO" id="GO:0030170">
    <property type="term" value="F:pyridoxal phosphate binding"/>
    <property type="evidence" value="ECO:0007669"/>
    <property type="project" value="UniProtKB-UniRule"/>
</dbReference>
<dbReference type="SUPFAM" id="SSF51419">
    <property type="entry name" value="PLP-binding barrel"/>
    <property type="match status" value="1"/>
</dbReference>
<dbReference type="UniPathway" id="UPA00042">
    <property type="reaction ID" value="UER00497"/>
</dbReference>
<feature type="binding site" evidence="4 6">
    <location>
        <position position="325"/>
    </location>
    <ligand>
        <name>substrate</name>
    </ligand>
</feature>
<evidence type="ECO:0000256" key="4">
    <source>
        <dbReference type="HAMAP-Rule" id="MF_01201"/>
    </source>
</evidence>